<dbReference type="InterPro" id="IPR027417">
    <property type="entry name" value="P-loop_NTPase"/>
</dbReference>
<evidence type="ECO:0000313" key="11">
    <source>
        <dbReference type="Proteomes" id="UP000324996"/>
    </source>
</evidence>
<evidence type="ECO:0000256" key="1">
    <source>
        <dbReference type="ARBA" id="ARBA00004496"/>
    </source>
</evidence>
<dbReference type="SUPFAM" id="SSF75553">
    <property type="entry name" value="Smc hinge domain"/>
    <property type="match status" value="1"/>
</dbReference>
<sequence>MQFTRLRLTGFKSFVDPTELRIEPGLTGVVGPNGCGKSNLVEALRWVMGENSARSMRGSGMDDVIFAGTDRRPARNLAEVSLVVENPDRTLPGAFDDEDRLEITRRIERDQGSSYRINGRDVRAKDVQLLFADAATGAHSPAMVSQGRVGALISAKPRDRRAILEEAAGISGLHSRRREAEQKLKATEANLLRLQDSLSRLESQATSLKRQAKQAERYRQISDRIRQAEGCLLYQEWRMVSTQSESYEATIRKADQEVASLNLQLSALEAAHEKLAALLPELRQTEAHCAARVQRLSQAADQLRHEDQRRADALETIARQIEQINRDEEREGESRHDARQALDRLQQERQSLIAGLENQQKSHAEAKARLIEADQHNRLAEQAHDAINQQMIEARGRRSSLGSDLATLMRRLDRGQADMLENQKAIDLLSADHEDQADIARLEADLARQIESVEQRNKALEDATRRTAAAHELMDQKRAALSEISSAMAHITGEIAALEKRLKDKAPGRAAALATKISVEPGYEQALGAALGDDLDAAHDDREKAQGTEDADRIWRHLPDYPETPALPPAAQAISQWVKAPSVLSRRLTQIGLVPNRAELDRLAPQLRPGQRLVTPDGAMMRWDGLYSSARAPSAAAVLLQQKNRFAALKIEEAAHEKRRETAQMDYRTAQAAVDKARNDEQGQRRIGHEAEAQLRDLRKQLSEKELAASKRASRLAGLEESRKTLEQDLSAALSRKENLQKTLAALPDPADLDRRVEGKKTELETARREASAARSAFETQKREAENRQQRLLAIDSEITAWTSRLKRAEDHLADLDKRRQSARSEQQKLSIPDQDSAAKHQALADELKKAQEARRDAADEVAQAETAFAEKDKALKAAQTALFDVRESRARMESSFEAARERRAALARLCGESFQCPPPDLLHKLAVESPEDLPDIESLQGNLKDLKADRDRMGPVNLRAEEELAEITEQLNHIETERRDLEAAIGRLRHAIGSLNREGRDRLLTAFNAVNGHFTSLFQTLFGGGHAQLELVESDDPLDAGLEIMASPPGKRLQNLSLLSGGEQALTALSLIFAVFITNPSPICVLDEVDAPLDEANVERLCTLLDDMISRTRTRFLIVTHNEVTMARMHRLFGVTMAERGLSQLVSVDLERAEQMVAAQ</sequence>
<evidence type="ECO:0000256" key="2">
    <source>
        <dbReference type="ARBA" id="ARBA00022490"/>
    </source>
</evidence>
<keyword evidence="2 7" id="KW-0963">Cytoplasm</keyword>
<evidence type="ECO:0000256" key="5">
    <source>
        <dbReference type="ARBA" id="ARBA00023054"/>
    </source>
</evidence>
<dbReference type="PIRSF" id="PIRSF005719">
    <property type="entry name" value="SMC"/>
    <property type="match status" value="1"/>
</dbReference>
<feature type="region of interest" description="Disordered" evidence="8">
    <location>
        <begin position="761"/>
        <end position="784"/>
    </location>
</feature>
<reference evidence="10 11" key="1">
    <citation type="submission" date="2019-09" db="EMBL/GenBank/DDBJ databases">
        <title>NBRP : Genome information of microbial organism related human and environment.</title>
        <authorList>
            <person name="Hattori M."/>
            <person name="Oshima K."/>
            <person name="Inaba H."/>
            <person name="Suda W."/>
            <person name="Sakamoto M."/>
            <person name="Iino T."/>
            <person name="Kitahara M."/>
            <person name="Oshida Y."/>
            <person name="Iida T."/>
            <person name="Kudo T."/>
            <person name="Itoh T."/>
            <person name="Ohkuma M."/>
        </authorList>
    </citation>
    <scope>NUCLEOTIDE SEQUENCE [LARGE SCALE GENOMIC DNA]</scope>
    <source>
        <strain evidence="10 11">Q-1</strain>
    </source>
</reference>
<evidence type="ECO:0000256" key="6">
    <source>
        <dbReference type="ARBA" id="ARBA00023125"/>
    </source>
</evidence>
<evidence type="ECO:0000259" key="9">
    <source>
        <dbReference type="Pfam" id="PF02463"/>
    </source>
</evidence>
<dbReference type="EMBL" id="BKCN01000005">
    <property type="protein sequence ID" value="GER03719.1"/>
    <property type="molecule type" value="Genomic_DNA"/>
</dbReference>
<proteinExistence type="inferred from homology"/>
<comment type="similarity">
    <text evidence="7">Belongs to the SMC family.</text>
</comment>
<keyword evidence="5 7" id="KW-0175">Coiled coil</keyword>
<dbReference type="InterPro" id="IPR011890">
    <property type="entry name" value="SMC_prok"/>
</dbReference>
<feature type="coiled-coil region" evidence="7">
    <location>
        <begin position="311"/>
        <end position="376"/>
    </location>
</feature>
<feature type="coiled-coil region" evidence="7">
    <location>
        <begin position="244"/>
        <end position="278"/>
    </location>
</feature>
<dbReference type="Pfam" id="PF02463">
    <property type="entry name" value="SMC_N"/>
    <property type="match status" value="1"/>
</dbReference>
<feature type="compositionally biased region" description="Basic and acidic residues" evidence="8">
    <location>
        <begin position="761"/>
        <end position="772"/>
    </location>
</feature>
<keyword evidence="4 7" id="KW-0067">ATP-binding</keyword>
<accession>A0A5A7N9H6</accession>
<evidence type="ECO:0000313" key="10">
    <source>
        <dbReference type="EMBL" id="GER03719.1"/>
    </source>
</evidence>
<dbReference type="GO" id="GO:0006260">
    <property type="term" value="P:DNA replication"/>
    <property type="evidence" value="ECO:0007669"/>
    <property type="project" value="UniProtKB-UniRule"/>
</dbReference>
<dbReference type="CDD" id="cd03278">
    <property type="entry name" value="ABC_SMC_barmotin"/>
    <property type="match status" value="1"/>
</dbReference>
<dbReference type="RefSeq" id="WP_042085886.1">
    <property type="nucleotide sequence ID" value="NZ_BKCN01000005.1"/>
</dbReference>
<dbReference type="PANTHER" id="PTHR43977">
    <property type="entry name" value="STRUCTURAL MAINTENANCE OF CHROMOSOMES PROTEIN 3"/>
    <property type="match status" value="1"/>
</dbReference>
<feature type="region of interest" description="Disordered" evidence="8">
    <location>
        <begin position="818"/>
        <end position="844"/>
    </location>
</feature>
<evidence type="ECO:0000256" key="8">
    <source>
        <dbReference type="SAM" id="MobiDB-lite"/>
    </source>
</evidence>
<organism evidence="10 11">
    <name type="scientific">Iodidimonas nitroreducens</name>
    <dbReference type="NCBI Taxonomy" id="1236968"/>
    <lineage>
        <taxon>Bacteria</taxon>
        <taxon>Pseudomonadati</taxon>
        <taxon>Pseudomonadota</taxon>
        <taxon>Alphaproteobacteria</taxon>
        <taxon>Iodidimonadales</taxon>
        <taxon>Iodidimonadaceae</taxon>
        <taxon>Iodidimonas</taxon>
    </lineage>
</organism>
<feature type="coiled-coil region" evidence="7">
    <location>
        <begin position="170"/>
        <end position="218"/>
    </location>
</feature>
<feature type="coiled-coil region" evidence="7">
    <location>
        <begin position="958"/>
        <end position="999"/>
    </location>
</feature>
<protein>
    <recommendedName>
        <fullName evidence="7">Chromosome partition protein Smc</fullName>
    </recommendedName>
</protein>
<dbReference type="GO" id="GO:0005524">
    <property type="term" value="F:ATP binding"/>
    <property type="evidence" value="ECO:0007669"/>
    <property type="project" value="UniProtKB-UniRule"/>
</dbReference>
<dbReference type="NCBIfam" id="TIGR02168">
    <property type="entry name" value="SMC_prok_B"/>
    <property type="match status" value="1"/>
</dbReference>
<dbReference type="Gene3D" id="1.10.287.1490">
    <property type="match status" value="1"/>
</dbReference>
<evidence type="ECO:0000256" key="7">
    <source>
        <dbReference type="HAMAP-Rule" id="MF_01894"/>
    </source>
</evidence>
<feature type="binding site" evidence="7">
    <location>
        <begin position="32"/>
        <end position="39"/>
    </location>
    <ligand>
        <name>ATP</name>
        <dbReference type="ChEBI" id="CHEBI:30616"/>
    </ligand>
</feature>
<dbReference type="InterPro" id="IPR003395">
    <property type="entry name" value="RecF/RecN/SMC_N"/>
</dbReference>
<comment type="subunit">
    <text evidence="7">Homodimer.</text>
</comment>
<evidence type="ECO:0000256" key="3">
    <source>
        <dbReference type="ARBA" id="ARBA00022741"/>
    </source>
</evidence>
<comment type="subcellular location">
    <subcellularLocation>
        <location evidence="1 7">Cytoplasm</location>
    </subcellularLocation>
</comment>
<dbReference type="GO" id="GO:0016887">
    <property type="term" value="F:ATP hydrolysis activity"/>
    <property type="evidence" value="ECO:0007669"/>
    <property type="project" value="InterPro"/>
</dbReference>
<name>A0A5A7N9H6_9PROT</name>
<comment type="function">
    <text evidence="7">Required for chromosome condensation and partitioning.</text>
</comment>
<keyword evidence="11" id="KW-1185">Reference proteome</keyword>
<comment type="domain">
    <text evidence="7">Contains large globular domains required for ATP hydrolysis at each terminus and a third globular domain forming a flexible hinge near the middle of the molecule. These domains are separated by coiled-coil structures.</text>
</comment>
<keyword evidence="6 7" id="KW-0238">DNA-binding</keyword>
<dbReference type="FunFam" id="3.40.50.300:FF:000901">
    <property type="entry name" value="Chromosome partition protein Smc"/>
    <property type="match status" value="1"/>
</dbReference>
<gene>
    <name evidence="7 10" type="primary">smc</name>
    <name evidence="10" type="ORF">JCM17846_14010</name>
</gene>
<dbReference type="Proteomes" id="UP000324996">
    <property type="component" value="Unassembled WGS sequence"/>
</dbReference>
<dbReference type="AlphaFoldDB" id="A0A5A7N9H6"/>
<dbReference type="GO" id="GO:0030261">
    <property type="term" value="P:chromosome condensation"/>
    <property type="evidence" value="ECO:0007669"/>
    <property type="project" value="InterPro"/>
</dbReference>
<comment type="caution">
    <text evidence="10">The sequence shown here is derived from an EMBL/GenBank/DDBJ whole genome shotgun (WGS) entry which is preliminary data.</text>
</comment>
<feature type="domain" description="RecF/RecN/SMC N-terminal" evidence="9">
    <location>
        <begin position="4"/>
        <end position="1144"/>
    </location>
</feature>
<dbReference type="GO" id="GO:0007059">
    <property type="term" value="P:chromosome segregation"/>
    <property type="evidence" value="ECO:0007669"/>
    <property type="project" value="UniProtKB-UniRule"/>
</dbReference>
<dbReference type="HAMAP" id="MF_01894">
    <property type="entry name" value="Smc_prok"/>
    <property type="match status" value="1"/>
</dbReference>
<dbReference type="GO" id="GO:0005694">
    <property type="term" value="C:chromosome"/>
    <property type="evidence" value="ECO:0007669"/>
    <property type="project" value="InterPro"/>
</dbReference>
<evidence type="ECO:0000256" key="4">
    <source>
        <dbReference type="ARBA" id="ARBA00022840"/>
    </source>
</evidence>
<dbReference type="GO" id="GO:0005737">
    <property type="term" value="C:cytoplasm"/>
    <property type="evidence" value="ECO:0007669"/>
    <property type="project" value="UniProtKB-SubCell"/>
</dbReference>
<dbReference type="SUPFAM" id="SSF52540">
    <property type="entry name" value="P-loop containing nucleoside triphosphate hydrolases"/>
    <property type="match status" value="1"/>
</dbReference>
<keyword evidence="3 7" id="KW-0547">Nucleotide-binding</keyword>
<dbReference type="GO" id="GO:0007062">
    <property type="term" value="P:sister chromatid cohesion"/>
    <property type="evidence" value="ECO:0007669"/>
    <property type="project" value="InterPro"/>
</dbReference>
<dbReference type="Gene3D" id="3.40.50.300">
    <property type="entry name" value="P-loop containing nucleotide triphosphate hydrolases"/>
    <property type="match status" value="2"/>
</dbReference>
<dbReference type="InterPro" id="IPR024704">
    <property type="entry name" value="SMC"/>
</dbReference>
<dbReference type="GO" id="GO:0003677">
    <property type="term" value="F:DNA binding"/>
    <property type="evidence" value="ECO:0007669"/>
    <property type="project" value="UniProtKB-UniRule"/>
</dbReference>
<dbReference type="InterPro" id="IPR036277">
    <property type="entry name" value="SMC_hinge_sf"/>
</dbReference>